<feature type="compositionally biased region" description="Low complexity" evidence="1">
    <location>
        <begin position="1"/>
        <end position="23"/>
    </location>
</feature>
<dbReference type="AlphaFoldDB" id="A0A9W8AZL8"/>
<proteinExistence type="predicted"/>
<sequence length="205" mass="22670">MMVAVASATSSSEGSDSSSSVYSRFQMPEPSDPNPPDFVDENKGLEGKLKKLFGAHGVESAKLKFSSIGKLTNDEINERAERLIAAGKYNANHWPSMEASRTQALQNIPSYKRLLKALDSGLHIFDYADPDFELVPGSDEYVNYQNTVKSDEFKQKFFNGPIRHHIHAYDQKNPIHQVAIQILKQQKSTGADGNAPLISDTDAQV</sequence>
<comment type="caution">
    <text evidence="2">The sequence shown here is derived from an EMBL/GenBank/DDBJ whole genome shotgun (WGS) entry which is preliminary data.</text>
</comment>
<evidence type="ECO:0000313" key="3">
    <source>
        <dbReference type="Proteomes" id="UP001151582"/>
    </source>
</evidence>
<name>A0A9W8AZL8_9FUNG</name>
<keyword evidence="3" id="KW-1185">Reference proteome</keyword>
<accession>A0A9W8AZL8</accession>
<dbReference type="Proteomes" id="UP001151582">
    <property type="component" value="Unassembled WGS sequence"/>
</dbReference>
<dbReference type="EMBL" id="JANBQB010001602">
    <property type="protein sequence ID" value="KAJ1970847.1"/>
    <property type="molecule type" value="Genomic_DNA"/>
</dbReference>
<protein>
    <submittedName>
        <fullName evidence="2">Uncharacterized protein</fullName>
    </submittedName>
</protein>
<reference evidence="2" key="1">
    <citation type="submission" date="2022-07" db="EMBL/GenBank/DDBJ databases">
        <title>Phylogenomic reconstructions and comparative analyses of Kickxellomycotina fungi.</title>
        <authorList>
            <person name="Reynolds N.K."/>
            <person name="Stajich J.E."/>
            <person name="Barry K."/>
            <person name="Grigoriev I.V."/>
            <person name="Crous P."/>
            <person name="Smith M.E."/>
        </authorList>
    </citation>
    <scope>NUCLEOTIDE SEQUENCE</scope>
    <source>
        <strain evidence="2">RSA 567</strain>
    </source>
</reference>
<feature type="region of interest" description="Disordered" evidence="1">
    <location>
        <begin position="1"/>
        <end position="43"/>
    </location>
</feature>
<evidence type="ECO:0000313" key="2">
    <source>
        <dbReference type="EMBL" id="KAJ1970847.1"/>
    </source>
</evidence>
<gene>
    <name evidence="2" type="ORF">H4R34_005932</name>
</gene>
<evidence type="ECO:0000256" key="1">
    <source>
        <dbReference type="SAM" id="MobiDB-lite"/>
    </source>
</evidence>
<organism evidence="2 3">
    <name type="scientific">Dimargaris verticillata</name>
    <dbReference type="NCBI Taxonomy" id="2761393"/>
    <lineage>
        <taxon>Eukaryota</taxon>
        <taxon>Fungi</taxon>
        <taxon>Fungi incertae sedis</taxon>
        <taxon>Zoopagomycota</taxon>
        <taxon>Kickxellomycotina</taxon>
        <taxon>Dimargaritomycetes</taxon>
        <taxon>Dimargaritales</taxon>
        <taxon>Dimargaritaceae</taxon>
        <taxon>Dimargaris</taxon>
    </lineage>
</organism>